<organism evidence="2 3">
    <name type="scientific">Purpureocillium lilacinum</name>
    <name type="common">Paecilomyces lilacinus</name>
    <dbReference type="NCBI Taxonomy" id="33203"/>
    <lineage>
        <taxon>Eukaryota</taxon>
        <taxon>Fungi</taxon>
        <taxon>Dikarya</taxon>
        <taxon>Ascomycota</taxon>
        <taxon>Pezizomycotina</taxon>
        <taxon>Sordariomycetes</taxon>
        <taxon>Hypocreomycetidae</taxon>
        <taxon>Hypocreales</taxon>
        <taxon>Ophiocordycipitaceae</taxon>
        <taxon>Purpureocillium</taxon>
    </lineage>
</organism>
<name>A0ABR0BV20_PURLI</name>
<dbReference type="Proteomes" id="UP001287286">
    <property type="component" value="Unassembled WGS sequence"/>
</dbReference>
<proteinExistence type="predicted"/>
<dbReference type="EMBL" id="JAWRVI010000028">
    <property type="protein sequence ID" value="KAK4087889.1"/>
    <property type="molecule type" value="Genomic_DNA"/>
</dbReference>
<feature type="region of interest" description="Disordered" evidence="1">
    <location>
        <begin position="60"/>
        <end position="79"/>
    </location>
</feature>
<accession>A0ABR0BV20</accession>
<feature type="region of interest" description="Disordered" evidence="1">
    <location>
        <begin position="102"/>
        <end position="122"/>
    </location>
</feature>
<protein>
    <submittedName>
        <fullName evidence="2">Uncharacterized protein</fullName>
    </submittedName>
</protein>
<sequence length="270" mass="28432">MEVTCLTSLQLGPSLHLAHRARSPARPTRLLACLLACLPAGKRRAGWLGSEATRATRQPIGLREQQPETRATRDTLPASALGLRSADPGWWRLGLEARNCQAASAKPPGARPPGVQTKVPRSRLRCPPGACDVLGPGGQLRERKLGQGLPGSFPPKAMQATDAPLATLRRLRCCGRPVGGLCHCDVRSAAAPHAVVPSSRGQPNIGIRSVQNHLTEAEVKSKPGGRHNQTGMTGRQGCPPLHAGVTAGDRPHAAGCKHLGRSFSSSEPPT</sequence>
<comment type="caution">
    <text evidence="2">The sequence shown here is derived from an EMBL/GenBank/DDBJ whole genome shotgun (WGS) entry which is preliminary data.</text>
</comment>
<gene>
    <name evidence="2" type="ORF">Purlil1_7647</name>
</gene>
<evidence type="ECO:0000313" key="2">
    <source>
        <dbReference type="EMBL" id="KAK4087889.1"/>
    </source>
</evidence>
<reference evidence="2 3" key="1">
    <citation type="journal article" date="2024" name="Microbiol. Resour. Announc.">
        <title>Genome annotations for the ascomycete fungi Trichoderma harzianum, Trichoderma aggressivum, and Purpureocillium lilacinum.</title>
        <authorList>
            <person name="Beijen E.P.W."/>
            <person name="Ohm R.A."/>
        </authorList>
    </citation>
    <scope>NUCLEOTIDE SEQUENCE [LARGE SCALE GENOMIC DNA]</scope>
    <source>
        <strain evidence="2 3">CBS 150709</strain>
    </source>
</reference>
<feature type="region of interest" description="Disordered" evidence="1">
    <location>
        <begin position="220"/>
        <end position="270"/>
    </location>
</feature>
<evidence type="ECO:0000313" key="3">
    <source>
        <dbReference type="Proteomes" id="UP001287286"/>
    </source>
</evidence>
<evidence type="ECO:0000256" key="1">
    <source>
        <dbReference type="SAM" id="MobiDB-lite"/>
    </source>
</evidence>
<keyword evidence="3" id="KW-1185">Reference proteome</keyword>